<sequence length="414" mass="41888">MTPTDPHNRLNLRFIALAIGMFAIGTDSFVVAGILPSVAEDLDVGVSTSAELITAYALAYAILSPLVASVAGRASRKLLLIGGLAVFVAGNIGTGLAPTFEAAMAFRVVAALGGAMFTPTAAGAVVALAGPERRATALSILFGGLSAATALGSPIGTAISGVTDWRGTMMFVAAVGALAAVAVLIGLPAVPRPPAVPFKQRLSPLADARITLTLVLLLVSYSGLFVLYTYVSQVFRPATGGAGTTLAWLLFAWGVAAVVGNLFAGRLTDAYGNRVVINTAGVTAVFVFLTTPWSSQHLVSAFVAVVLWGACGWAMLVPIQHRLVGVNPAASQLSVSLSSSANYIGVSLAPVIGGFLLDHVVSANHLGLPAAAVVATGLLIGELSHRVIVRGTGAVAAATDTLTPAANPSPANHP</sequence>
<dbReference type="InterPro" id="IPR011701">
    <property type="entry name" value="MFS"/>
</dbReference>
<evidence type="ECO:0000256" key="2">
    <source>
        <dbReference type="ARBA" id="ARBA00022475"/>
    </source>
</evidence>
<feature type="transmembrane region" description="Helical" evidence="6">
    <location>
        <begin position="340"/>
        <end position="357"/>
    </location>
</feature>
<accession>A0ABP3R0X4</accession>
<keyword evidence="9" id="KW-1185">Reference proteome</keyword>
<dbReference type="InterPro" id="IPR036259">
    <property type="entry name" value="MFS_trans_sf"/>
</dbReference>
<feature type="transmembrane region" description="Helical" evidence="6">
    <location>
        <begin position="104"/>
        <end position="128"/>
    </location>
</feature>
<feature type="transmembrane region" description="Helical" evidence="6">
    <location>
        <begin position="299"/>
        <end position="319"/>
    </location>
</feature>
<dbReference type="PANTHER" id="PTHR43124:SF10">
    <property type="entry name" value="PURINE EFFLUX PUMP PBUE"/>
    <property type="match status" value="1"/>
</dbReference>
<feature type="transmembrane region" description="Helical" evidence="6">
    <location>
        <begin position="363"/>
        <end position="381"/>
    </location>
</feature>
<dbReference type="Pfam" id="PF07690">
    <property type="entry name" value="MFS_1"/>
    <property type="match status" value="1"/>
</dbReference>
<evidence type="ECO:0000256" key="1">
    <source>
        <dbReference type="ARBA" id="ARBA00004651"/>
    </source>
</evidence>
<evidence type="ECO:0000313" key="8">
    <source>
        <dbReference type="EMBL" id="GAA0598171.1"/>
    </source>
</evidence>
<gene>
    <name evidence="8" type="ORF">GCM10010394_29670</name>
</gene>
<dbReference type="Proteomes" id="UP001500668">
    <property type="component" value="Unassembled WGS sequence"/>
</dbReference>
<dbReference type="InterPro" id="IPR050189">
    <property type="entry name" value="MFS_Efflux_Transporters"/>
</dbReference>
<proteinExistence type="predicted"/>
<comment type="subcellular location">
    <subcellularLocation>
        <location evidence="1">Cell membrane</location>
        <topology evidence="1">Multi-pass membrane protein</topology>
    </subcellularLocation>
</comment>
<keyword evidence="2" id="KW-1003">Cell membrane</keyword>
<evidence type="ECO:0000256" key="6">
    <source>
        <dbReference type="SAM" id="Phobius"/>
    </source>
</evidence>
<dbReference type="InterPro" id="IPR020846">
    <property type="entry name" value="MFS_dom"/>
</dbReference>
<dbReference type="RefSeq" id="WP_344074037.1">
    <property type="nucleotide sequence ID" value="NZ_BAAACA010000014.1"/>
</dbReference>
<dbReference type="Gene3D" id="1.20.1250.20">
    <property type="entry name" value="MFS general substrate transporter like domains"/>
    <property type="match status" value="2"/>
</dbReference>
<keyword evidence="4 6" id="KW-1133">Transmembrane helix</keyword>
<protein>
    <submittedName>
        <fullName evidence="8">MFS transporter</fullName>
    </submittedName>
</protein>
<feature type="transmembrane region" description="Helical" evidence="6">
    <location>
        <begin position="52"/>
        <end position="71"/>
    </location>
</feature>
<evidence type="ECO:0000259" key="7">
    <source>
        <dbReference type="PROSITE" id="PS50850"/>
    </source>
</evidence>
<feature type="transmembrane region" description="Helical" evidence="6">
    <location>
        <begin position="275"/>
        <end position="293"/>
    </location>
</feature>
<dbReference type="PANTHER" id="PTHR43124">
    <property type="entry name" value="PURINE EFFLUX PUMP PBUE"/>
    <property type="match status" value="1"/>
</dbReference>
<feature type="transmembrane region" description="Helical" evidence="6">
    <location>
        <begin position="140"/>
        <end position="162"/>
    </location>
</feature>
<dbReference type="EMBL" id="BAAACA010000014">
    <property type="protein sequence ID" value="GAA0598171.1"/>
    <property type="molecule type" value="Genomic_DNA"/>
</dbReference>
<feature type="transmembrane region" description="Helical" evidence="6">
    <location>
        <begin position="78"/>
        <end position="98"/>
    </location>
</feature>
<feature type="transmembrane region" description="Helical" evidence="6">
    <location>
        <begin position="168"/>
        <end position="190"/>
    </location>
</feature>
<comment type="caution">
    <text evidence="8">The sequence shown here is derived from an EMBL/GenBank/DDBJ whole genome shotgun (WGS) entry which is preliminary data.</text>
</comment>
<evidence type="ECO:0000256" key="5">
    <source>
        <dbReference type="ARBA" id="ARBA00023136"/>
    </source>
</evidence>
<dbReference type="SUPFAM" id="SSF103473">
    <property type="entry name" value="MFS general substrate transporter"/>
    <property type="match status" value="1"/>
</dbReference>
<dbReference type="PROSITE" id="PS50850">
    <property type="entry name" value="MFS"/>
    <property type="match status" value="1"/>
</dbReference>
<feature type="transmembrane region" description="Helical" evidence="6">
    <location>
        <begin position="243"/>
        <end position="263"/>
    </location>
</feature>
<evidence type="ECO:0000256" key="3">
    <source>
        <dbReference type="ARBA" id="ARBA00022692"/>
    </source>
</evidence>
<feature type="transmembrane region" description="Helical" evidence="6">
    <location>
        <begin position="12"/>
        <end position="32"/>
    </location>
</feature>
<name>A0ABP3R0X4_9ACTN</name>
<feature type="domain" description="Major facilitator superfamily (MFS) profile" evidence="7">
    <location>
        <begin position="13"/>
        <end position="393"/>
    </location>
</feature>
<keyword evidence="5 6" id="KW-0472">Membrane</keyword>
<organism evidence="8 9">
    <name type="scientific">Streptomyces crystallinus</name>
    <dbReference type="NCBI Taxonomy" id="68191"/>
    <lineage>
        <taxon>Bacteria</taxon>
        <taxon>Bacillati</taxon>
        <taxon>Actinomycetota</taxon>
        <taxon>Actinomycetes</taxon>
        <taxon>Kitasatosporales</taxon>
        <taxon>Streptomycetaceae</taxon>
        <taxon>Streptomyces</taxon>
    </lineage>
</organism>
<keyword evidence="3 6" id="KW-0812">Transmembrane</keyword>
<evidence type="ECO:0000256" key="4">
    <source>
        <dbReference type="ARBA" id="ARBA00022989"/>
    </source>
</evidence>
<dbReference type="CDD" id="cd17324">
    <property type="entry name" value="MFS_NepI_like"/>
    <property type="match status" value="1"/>
</dbReference>
<evidence type="ECO:0000313" key="9">
    <source>
        <dbReference type="Proteomes" id="UP001500668"/>
    </source>
</evidence>
<feature type="transmembrane region" description="Helical" evidence="6">
    <location>
        <begin position="210"/>
        <end position="231"/>
    </location>
</feature>
<reference evidence="9" key="1">
    <citation type="journal article" date="2019" name="Int. J. Syst. Evol. Microbiol.">
        <title>The Global Catalogue of Microorganisms (GCM) 10K type strain sequencing project: providing services to taxonomists for standard genome sequencing and annotation.</title>
        <authorList>
            <consortium name="The Broad Institute Genomics Platform"/>
            <consortium name="The Broad Institute Genome Sequencing Center for Infectious Disease"/>
            <person name="Wu L."/>
            <person name="Ma J."/>
        </authorList>
    </citation>
    <scope>NUCLEOTIDE SEQUENCE [LARGE SCALE GENOMIC DNA]</scope>
    <source>
        <strain evidence="9">JCM 5067</strain>
    </source>
</reference>